<keyword evidence="5" id="KW-0408">Iron</keyword>
<dbReference type="InterPro" id="IPR010300">
    <property type="entry name" value="CDO_1"/>
</dbReference>
<dbReference type="Gene3D" id="2.60.120.10">
    <property type="entry name" value="Jelly Rolls"/>
    <property type="match status" value="1"/>
</dbReference>
<dbReference type="SUPFAM" id="SSF51182">
    <property type="entry name" value="RmlC-like cupins"/>
    <property type="match status" value="1"/>
</dbReference>
<evidence type="ECO:0000256" key="2">
    <source>
        <dbReference type="ARBA" id="ARBA00022723"/>
    </source>
</evidence>
<comment type="caution">
    <text evidence="6">The sequence shown here is derived from an EMBL/GenBank/DDBJ whole genome shotgun (WGS) entry which is preliminary data.</text>
</comment>
<keyword evidence="3 6" id="KW-0223">Dioxygenase</keyword>
<protein>
    <submittedName>
        <fullName evidence="6">Cysteine dioxygenase</fullName>
    </submittedName>
</protein>
<dbReference type="Pfam" id="PF05995">
    <property type="entry name" value="CDO_I"/>
    <property type="match status" value="1"/>
</dbReference>
<organism evidence="6 7">
    <name type="scientific">Plantactinospora endophytica</name>
    <dbReference type="NCBI Taxonomy" id="673535"/>
    <lineage>
        <taxon>Bacteria</taxon>
        <taxon>Bacillati</taxon>
        <taxon>Actinomycetota</taxon>
        <taxon>Actinomycetes</taxon>
        <taxon>Micromonosporales</taxon>
        <taxon>Micromonosporaceae</taxon>
        <taxon>Plantactinospora</taxon>
    </lineage>
</organism>
<keyword evidence="7" id="KW-1185">Reference proteome</keyword>
<keyword evidence="4" id="KW-0560">Oxidoreductase</keyword>
<accession>A0ABQ4DY86</accession>
<dbReference type="InterPro" id="IPR011051">
    <property type="entry name" value="RmlC_Cupin_sf"/>
</dbReference>
<evidence type="ECO:0000313" key="6">
    <source>
        <dbReference type="EMBL" id="GIG87424.1"/>
    </source>
</evidence>
<keyword evidence="2" id="KW-0479">Metal-binding</keyword>
<evidence type="ECO:0000313" key="7">
    <source>
        <dbReference type="Proteomes" id="UP000646749"/>
    </source>
</evidence>
<reference evidence="6 7" key="1">
    <citation type="submission" date="2021-01" db="EMBL/GenBank/DDBJ databases">
        <title>Whole genome shotgun sequence of Plantactinospora endophytica NBRC 110450.</title>
        <authorList>
            <person name="Komaki H."/>
            <person name="Tamura T."/>
        </authorList>
    </citation>
    <scope>NUCLEOTIDE SEQUENCE [LARGE SCALE GENOMIC DNA]</scope>
    <source>
        <strain evidence="6 7">NBRC 110450</strain>
    </source>
</reference>
<comment type="similarity">
    <text evidence="1">Belongs to the cysteine dioxygenase family.</text>
</comment>
<dbReference type="RefSeq" id="WP_203865995.1">
    <property type="nucleotide sequence ID" value="NZ_BONW01000010.1"/>
</dbReference>
<gene>
    <name evidence="6" type="ORF">Pen02_23600</name>
</gene>
<evidence type="ECO:0000256" key="1">
    <source>
        <dbReference type="ARBA" id="ARBA00006622"/>
    </source>
</evidence>
<dbReference type="InterPro" id="IPR014710">
    <property type="entry name" value="RmlC-like_jellyroll"/>
</dbReference>
<dbReference type="CDD" id="cd10548">
    <property type="entry name" value="cupin_CDO"/>
    <property type="match status" value="1"/>
</dbReference>
<evidence type="ECO:0000256" key="3">
    <source>
        <dbReference type="ARBA" id="ARBA00022964"/>
    </source>
</evidence>
<evidence type="ECO:0000256" key="5">
    <source>
        <dbReference type="ARBA" id="ARBA00023004"/>
    </source>
</evidence>
<name>A0ABQ4DY86_9ACTN</name>
<evidence type="ECO:0000256" key="4">
    <source>
        <dbReference type="ARBA" id="ARBA00023002"/>
    </source>
</evidence>
<dbReference type="Proteomes" id="UP000646749">
    <property type="component" value="Unassembled WGS sequence"/>
</dbReference>
<dbReference type="PANTHER" id="PTHR12918">
    <property type="entry name" value="CYSTEINE DIOXYGENASE"/>
    <property type="match status" value="1"/>
</dbReference>
<sequence length="159" mass="17270">MISISSNPLTGPDPLTIARRYAADAAGPTGWPVPLRFDPVQRWYHRLASADDHEVWLLTWLPGQHTDLHDHGGSAGAFLVAAGTLVEETVVGGRLRPRQLGAGTGRRFGAKHVHQVSNNGDQPAVSVHVYRPALRSMTRYRLDGGRLRVAEVAEAGVAW</sequence>
<dbReference type="PANTHER" id="PTHR12918:SF1">
    <property type="entry name" value="CYSTEINE DIOXYGENASE TYPE 1"/>
    <property type="match status" value="1"/>
</dbReference>
<dbReference type="GO" id="GO:0051213">
    <property type="term" value="F:dioxygenase activity"/>
    <property type="evidence" value="ECO:0007669"/>
    <property type="project" value="UniProtKB-KW"/>
</dbReference>
<dbReference type="EMBL" id="BONW01000010">
    <property type="protein sequence ID" value="GIG87424.1"/>
    <property type="molecule type" value="Genomic_DNA"/>
</dbReference>
<proteinExistence type="inferred from homology"/>